<accession>D7KPC8</accession>
<dbReference type="Gramene" id="scaffold_101422.1">
    <property type="protein sequence ID" value="scaffold_101422.1"/>
    <property type="gene ID" value="scaffold_101422.1"/>
</dbReference>
<reference evidence="3" key="1">
    <citation type="journal article" date="2011" name="Nat. Genet.">
        <title>The Arabidopsis lyrata genome sequence and the basis of rapid genome size change.</title>
        <authorList>
            <person name="Hu T.T."/>
            <person name="Pattyn P."/>
            <person name="Bakker E.G."/>
            <person name="Cao J."/>
            <person name="Cheng J.-F."/>
            <person name="Clark R.M."/>
            <person name="Fahlgren N."/>
            <person name="Fawcett J.A."/>
            <person name="Grimwood J."/>
            <person name="Gundlach H."/>
            <person name="Haberer G."/>
            <person name="Hollister J.D."/>
            <person name="Ossowski S."/>
            <person name="Ottilar R.P."/>
            <person name="Salamov A.A."/>
            <person name="Schneeberger K."/>
            <person name="Spannagl M."/>
            <person name="Wang X."/>
            <person name="Yang L."/>
            <person name="Nasrallah M.E."/>
            <person name="Bergelson J."/>
            <person name="Carrington J.C."/>
            <person name="Gaut B.S."/>
            <person name="Schmutz J."/>
            <person name="Mayer K.F.X."/>
            <person name="Van de Peer Y."/>
            <person name="Grigoriev I.V."/>
            <person name="Nordborg M."/>
            <person name="Weigel D."/>
            <person name="Guo Y.-L."/>
        </authorList>
    </citation>
    <scope>NUCLEOTIDE SEQUENCE [LARGE SCALE GENOMIC DNA]</scope>
    <source>
        <strain evidence="3">cv. MN47</strain>
    </source>
</reference>
<dbReference type="GO" id="GO:0042273">
    <property type="term" value="P:ribosomal large subunit biogenesis"/>
    <property type="evidence" value="ECO:0007669"/>
    <property type="project" value="UniProtKB-UniRule"/>
</dbReference>
<keyword evidence="1" id="KW-0539">Nucleus</keyword>
<sequence length="323" mass="37004">MSPAITCVSESTLIRRVRSFRSKKKRKKTHPAILRPTTIQRKNSKETEYYFDFDFSKIGKDSSFKQVVFDDNYLTHEPDTDGALLQRLSRLAINKYNDDQNGRSPETLSISESYETELQLIYKPFKTSVDLFQQQAALSFSSVGGIGLDPSVSKDLVDRAMFIAHVTPFYPKQLAAFPAQLTDLLRGFIEATKEPGITFFVANFDVSLVLDSKRFLLERPLLFVWALSWWWTRETPNCLIMLELHVLHVSCVDTEPVEAEHDSRAYNYIDTSMSYASSFPAQWESLQWTVHKLSTMPAVSLTIGGKVLILLQRRLFENMIHIA</sequence>
<comment type="similarity">
    <text evidence="1">Belongs to the SDA1 family.</text>
</comment>
<organism evidence="3">
    <name type="scientific">Arabidopsis lyrata subsp. lyrata</name>
    <name type="common">Lyre-leaved rock-cress</name>
    <dbReference type="NCBI Taxonomy" id="81972"/>
    <lineage>
        <taxon>Eukaryota</taxon>
        <taxon>Viridiplantae</taxon>
        <taxon>Streptophyta</taxon>
        <taxon>Embryophyta</taxon>
        <taxon>Tracheophyta</taxon>
        <taxon>Spermatophyta</taxon>
        <taxon>Magnoliopsida</taxon>
        <taxon>eudicotyledons</taxon>
        <taxon>Gunneridae</taxon>
        <taxon>Pentapetalae</taxon>
        <taxon>rosids</taxon>
        <taxon>malvids</taxon>
        <taxon>Brassicales</taxon>
        <taxon>Brassicaceae</taxon>
        <taxon>Camelineae</taxon>
        <taxon>Arabidopsis</taxon>
    </lineage>
</organism>
<dbReference type="EMBL" id="GL348713">
    <property type="protein sequence ID" value="EFH66228.1"/>
    <property type="molecule type" value="Genomic_DNA"/>
</dbReference>
<dbReference type="AlphaFoldDB" id="D7KPC8"/>
<dbReference type="GO" id="GO:0005730">
    <property type="term" value="C:nucleolus"/>
    <property type="evidence" value="ECO:0007669"/>
    <property type="project" value="UniProtKB-SubCell"/>
</dbReference>
<evidence type="ECO:0000313" key="2">
    <source>
        <dbReference type="EMBL" id="EFH66228.1"/>
    </source>
</evidence>
<keyword evidence="1" id="KW-0813">Transport</keyword>
<dbReference type="InterPro" id="IPR027312">
    <property type="entry name" value="Sda1"/>
</dbReference>
<evidence type="ECO:0000313" key="3">
    <source>
        <dbReference type="Proteomes" id="UP000008694"/>
    </source>
</evidence>
<protein>
    <recommendedName>
        <fullName evidence="1">Protein SDA1</fullName>
    </recommendedName>
</protein>
<dbReference type="Proteomes" id="UP000008694">
    <property type="component" value="Unassembled WGS sequence"/>
</dbReference>
<evidence type="ECO:0000256" key="1">
    <source>
        <dbReference type="RuleBase" id="RU365057"/>
    </source>
</evidence>
<dbReference type="HOGENOM" id="CLU_861506_0_0_1"/>
<comment type="function">
    <text evidence="1">Required for 60S pre-ribosomal subunits export to the cytoplasm.</text>
</comment>
<comment type="subcellular location">
    <subcellularLocation>
        <location evidence="1">Nucleus</location>
        <location evidence="1">Nucleolus</location>
    </subcellularLocation>
</comment>
<gene>
    <name evidence="2" type="ORF">ARALYDRAFT_888628</name>
</gene>
<keyword evidence="1" id="KW-0690">Ribosome biogenesis</keyword>
<proteinExistence type="inferred from homology"/>
<keyword evidence="1" id="KW-0653">Protein transport</keyword>
<dbReference type="eggNOG" id="KOG2229">
    <property type="taxonomic scope" value="Eukaryota"/>
</dbReference>
<dbReference type="PANTHER" id="PTHR12730">
    <property type="entry name" value="HSDA/SDA1-RELATED"/>
    <property type="match status" value="1"/>
</dbReference>
<dbReference type="STRING" id="81972.D7KPC8"/>
<dbReference type="GO" id="GO:0000055">
    <property type="term" value="P:ribosomal large subunit export from nucleus"/>
    <property type="evidence" value="ECO:0007669"/>
    <property type="project" value="UniProtKB-UniRule"/>
</dbReference>
<name>D7KPC8_ARALL</name>
<dbReference type="GO" id="GO:0015031">
    <property type="term" value="P:protein transport"/>
    <property type="evidence" value="ECO:0007669"/>
    <property type="project" value="UniProtKB-KW"/>
</dbReference>
<dbReference type="PANTHER" id="PTHR12730:SF0">
    <property type="entry name" value="PROTEIN SDA1 HOMOLOG"/>
    <property type="match status" value="1"/>
</dbReference>
<keyword evidence="3" id="KW-1185">Reference proteome</keyword>